<evidence type="ECO:0000256" key="6">
    <source>
        <dbReference type="ARBA" id="ARBA00023136"/>
    </source>
</evidence>
<evidence type="ECO:0000256" key="1">
    <source>
        <dbReference type="ARBA" id="ARBA00004194"/>
    </source>
</evidence>
<feature type="transmembrane region" description="Helical" evidence="9">
    <location>
        <begin position="719"/>
        <end position="738"/>
    </location>
</feature>
<proteinExistence type="predicted"/>
<dbReference type="AlphaFoldDB" id="A0A448Z5I5"/>
<evidence type="ECO:0000256" key="7">
    <source>
        <dbReference type="SAM" id="Coils"/>
    </source>
</evidence>
<protein>
    <recommendedName>
        <fullName evidence="12">Golgin-84</fullName>
    </recommendedName>
</protein>
<feature type="compositionally biased region" description="Polar residues" evidence="8">
    <location>
        <begin position="152"/>
        <end position="168"/>
    </location>
</feature>
<keyword evidence="4" id="KW-0333">Golgi apparatus</keyword>
<feature type="coiled-coil region" evidence="7">
    <location>
        <begin position="499"/>
        <end position="526"/>
    </location>
</feature>
<feature type="compositionally biased region" description="Acidic residues" evidence="8">
    <location>
        <begin position="51"/>
        <end position="61"/>
    </location>
</feature>
<reference evidence="10 11" key="1">
    <citation type="submission" date="2019-01" db="EMBL/GenBank/DDBJ databases">
        <authorList>
            <person name="Ferrante I. M."/>
        </authorList>
    </citation>
    <scope>NUCLEOTIDE SEQUENCE [LARGE SCALE GENOMIC DNA]</scope>
    <source>
        <strain evidence="10 11">B856</strain>
    </source>
</reference>
<dbReference type="PANTHER" id="PTHR13815:SF7">
    <property type="entry name" value="GOLGIN SUBFAMILY A MEMBER 5"/>
    <property type="match status" value="1"/>
</dbReference>
<name>A0A448Z5I5_9STRA</name>
<feature type="region of interest" description="Disordered" evidence="8">
    <location>
        <begin position="785"/>
        <end position="805"/>
    </location>
</feature>
<evidence type="ECO:0000256" key="8">
    <source>
        <dbReference type="SAM" id="MobiDB-lite"/>
    </source>
</evidence>
<dbReference type="InterPro" id="IPR019177">
    <property type="entry name" value="Golgin_subfamily_A_member_5"/>
</dbReference>
<evidence type="ECO:0000313" key="11">
    <source>
        <dbReference type="Proteomes" id="UP000291116"/>
    </source>
</evidence>
<keyword evidence="5 7" id="KW-0175">Coiled coil</keyword>
<dbReference type="GO" id="GO:0031985">
    <property type="term" value="C:Golgi cisterna"/>
    <property type="evidence" value="ECO:0007669"/>
    <property type="project" value="TreeGrafter"/>
</dbReference>
<feature type="compositionally biased region" description="Basic and acidic residues" evidence="8">
    <location>
        <begin position="79"/>
        <end position="90"/>
    </location>
</feature>
<evidence type="ECO:0000256" key="5">
    <source>
        <dbReference type="ARBA" id="ARBA00023054"/>
    </source>
</evidence>
<feature type="unsure residue" description="I or L" evidence="10">
    <location>
        <position position="244"/>
    </location>
</feature>
<sequence>MSWLNNVNNLLTKLDGQAETMAEMVAEHDEAADEVGIDNILAKRGLSSVSSDDEEESDANDGEQKSEVDDLKEDQEIADDSKDGDKKTEDSNAVDTAGGSQLSVEKESPETVEEKAAAAKVLNEDTSNDDNKSDDGGGAVKTPVVTERQETKASNTDSLEVVSSQDPSSGKPKEDALQSTGKGLKDNSPESDDGDDEKNKTTPSNPLSSSTPGDGTAPLSLPSPPDMASLRAKVAPIQEASALLFGQKEKQRPAVMTSPGRPKRELAQAQKEARILRRHVVSLNEQLETAESELQAQRKELERAGERMEKDRIRLKQEKDAFQKRNAQETELLKSQHEKTLKEQQARFEEQLERYRGKLSEEEKRRKQQGGDWDKEMSNAIEREQEMRQTLNALEDEKAVLLSQISTLQGQQAVLGSRLESLTEAADNAMERERDAENRLDVALNQHARQITQRQARESELERTVQELNAALVVSSQGKVDEETPSRVGGNDSLLEARISALEMDLQAANSNLAIEREQSETLQIQLRSFTNETTHEATMVHAKEIQYDRKIADMSLTITKLEAEVREYEKVNSQDPNPSAGSFNDAELSNRIKVLSEEVVRLRDKIANHNSESLAMKNRLKVAVDRSKKLEDELLIYRNSPGADGDRYDSMEQNLKPGIYSKRRHGAQANGSIRNAMLLNSSRGDRAEKIGQVVDQIDSFAASTGKYLRRNPLARAGFIFYLILMHLWTFVLLFFHAHSFDTIPNSSDIGHLSHGPQAVMQQHELNKNIDLIINSDASAAVQISADKQQRTAHKDQTEEEVKAA</sequence>
<feature type="compositionally biased region" description="Basic and acidic residues" evidence="8">
    <location>
        <begin position="104"/>
        <end position="117"/>
    </location>
</feature>
<gene>
    <name evidence="10" type="ORF">PSNMU_V1.4_AUG-EV-PASAV3_0040270</name>
</gene>
<dbReference type="GO" id="GO:0000301">
    <property type="term" value="P:retrograde transport, vesicle recycling within Golgi"/>
    <property type="evidence" value="ECO:0007669"/>
    <property type="project" value="TreeGrafter"/>
</dbReference>
<dbReference type="Pfam" id="PF09787">
    <property type="entry name" value="Golgin_A5"/>
    <property type="match status" value="1"/>
</dbReference>
<organism evidence="10 11">
    <name type="scientific">Pseudo-nitzschia multistriata</name>
    <dbReference type="NCBI Taxonomy" id="183589"/>
    <lineage>
        <taxon>Eukaryota</taxon>
        <taxon>Sar</taxon>
        <taxon>Stramenopiles</taxon>
        <taxon>Ochrophyta</taxon>
        <taxon>Bacillariophyta</taxon>
        <taxon>Bacillariophyceae</taxon>
        <taxon>Bacillariophycidae</taxon>
        <taxon>Bacillariales</taxon>
        <taxon>Bacillariaceae</taxon>
        <taxon>Pseudo-nitzschia</taxon>
    </lineage>
</organism>
<comment type="subcellular location">
    <subcellularLocation>
        <location evidence="1">Golgi apparatus membrane</location>
        <topology evidence="1">Single-pass membrane protein</topology>
    </subcellularLocation>
</comment>
<dbReference type="Proteomes" id="UP000291116">
    <property type="component" value="Unassembled WGS sequence"/>
</dbReference>
<feature type="region of interest" description="Disordered" evidence="8">
    <location>
        <begin position="44"/>
        <end position="265"/>
    </location>
</feature>
<dbReference type="EMBL" id="CAACVS010000117">
    <property type="protein sequence ID" value="VEU37232.1"/>
    <property type="molecule type" value="Genomic_DNA"/>
</dbReference>
<dbReference type="GO" id="GO:0000139">
    <property type="term" value="C:Golgi membrane"/>
    <property type="evidence" value="ECO:0007669"/>
    <property type="project" value="UniProtKB-SubCell"/>
</dbReference>
<feature type="coiled-coil region" evidence="7">
    <location>
        <begin position="266"/>
        <end position="471"/>
    </location>
</feature>
<keyword evidence="3 9" id="KW-1133">Transmembrane helix</keyword>
<feature type="coiled-coil region" evidence="7">
    <location>
        <begin position="552"/>
        <end position="613"/>
    </location>
</feature>
<keyword evidence="2 9" id="KW-0812">Transmembrane</keyword>
<feature type="compositionally biased region" description="Low complexity" evidence="8">
    <location>
        <begin position="201"/>
        <end position="212"/>
    </location>
</feature>
<evidence type="ECO:0000313" key="10">
    <source>
        <dbReference type="EMBL" id="VEU37232.1"/>
    </source>
</evidence>
<evidence type="ECO:0000256" key="3">
    <source>
        <dbReference type="ARBA" id="ARBA00022989"/>
    </source>
</evidence>
<evidence type="ECO:0000256" key="9">
    <source>
        <dbReference type="SAM" id="Phobius"/>
    </source>
</evidence>
<evidence type="ECO:0000256" key="4">
    <source>
        <dbReference type="ARBA" id="ARBA00023034"/>
    </source>
</evidence>
<dbReference type="GO" id="GO:0007030">
    <property type="term" value="P:Golgi organization"/>
    <property type="evidence" value="ECO:0007669"/>
    <property type="project" value="InterPro"/>
</dbReference>
<feature type="compositionally biased region" description="Polar residues" evidence="8">
    <location>
        <begin position="91"/>
        <end position="103"/>
    </location>
</feature>
<dbReference type="PANTHER" id="PTHR13815">
    <property type="entry name" value="GOLGIN-84"/>
    <property type="match status" value="1"/>
</dbReference>
<accession>A0A448Z5I5</accession>
<evidence type="ECO:0008006" key="12">
    <source>
        <dbReference type="Google" id="ProtNLM"/>
    </source>
</evidence>
<dbReference type="OrthoDB" id="248903at2759"/>
<evidence type="ECO:0000256" key="2">
    <source>
        <dbReference type="ARBA" id="ARBA00022692"/>
    </source>
</evidence>
<keyword evidence="11" id="KW-1185">Reference proteome</keyword>
<feature type="compositionally biased region" description="Basic and acidic residues" evidence="8">
    <location>
        <begin position="788"/>
        <end position="805"/>
    </location>
</feature>
<keyword evidence="6 9" id="KW-0472">Membrane</keyword>